<evidence type="ECO:0000313" key="5">
    <source>
        <dbReference type="Proteomes" id="UP000295325"/>
    </source>
</evidence>
<dbReference type="CDD" id="cd07989">
    <property type="entry name" value="LPLAT_AGPAT-like"/>
    <property type="match status" value="1"/>
</dbReference>
<keyword evidence="2 4" id="KW-0012">Acyltransferase</keyword>
<organism evidence="4 5">
    <name type="scientific">Fonticella tunisiensis</name>
    <dbReference type="NCBI Taxonomy" id="1096341"/>
    <lineage>
        <taxon>Bacteria</taxon>
        <taxon>Bacillati</taxon>
        <taxon>Bacillota</taxon>
        <taxon>Clostridia</taxon>
        <taxon>Eubacteriales</taxon>
        <taxon>Clostridiaceae</taxon>
        <taxon>Fonticella</taxon>
    </lineage>
</organism>
<dbReference type="Proteomes" id="UP000295325">
    <property type="component" value="Unassembled WGS sequence"/>
</dbReference>
<dbReference type="RefSeq" id="WP_133627513.1">
    <property type="nucleotide sequence ID" value="NZ_SOAZ01000005.1"/>
</dbReference>
<sequence length="195" mass="22014">MFYNFAKALVSAIFHLIYRIDVVGLENVPEDDGALICPNHFSNLDPFLVAIVLPKQIRFMTKYEAFKNPVLRFLLYKLGMFPVKRGEADLNAVKTTLKILRDKQLVGLFPEGTRIKGGAFGKANPGVAVFSIKSSKPIIPVYISGNFKPFTRMKVIFGEPIDFSQYKGTKLTNEEYTEISQKVMEEIKKLKEGIS</sequence>
<reference evidence="4 5" key="1">
    <citation type="submission" date="2019-03" db="EMBL/GenBank/DDBJ databases">
        <title>Genomic Encyclopedia of Type Strains, Phase IV (KMG-IV): sequencing the most valuable type-strain genomes for metagenomic binning, comparative biology and taxonomic classification.</title>
        <authorList>
            <person name="Goeker M."/>
        </authorList>
    </citation>
    <scope>NUCLEOTIDE SEQUENCE [LARGE SCALE GENOMIC DNA]</scope>
    <source>
        <strain evidence="4 5">DSM 24455</strain>
    </source>
</reference>
<dbReference type="SUPFAM" id="SSF69593">
    <property type="entry name" value="Glycerol-3-phosphate (1)-acyltransferase"/>
    <property type="match status" value="1"/>
</dbReference>
<dbReference type="PANTHER" id="PTHR10434:SF11">
    <property type="entry name" value="1-ACYL-SN-GLYCEROL-3-PHOSPHATE ACYLTRANSFERASE"/>
    <property type="match status" value="1"/>
</dbReference>
<dbReference type="GO" id="GO:0006654">
    <property type="term" value="P:phosphatidic acid biosynthetic process"/>
    <property type="evidence" value="ECO:0007669"/>
    <property type="project" value="TreeGrafter"/>
</dbReference>
<proteinExistence type="predicted"/>
<evidence type="ECO:0000313" key="4">
    <source>
        <dbReference type="EMBL" id="TDT61878.1"/>
    </source>
</evidence>
<evidence type="ECO:0000256" key="1">
    <source>
        <dbReference type="ARBA" id="ARBA00022679"/>
    </source>
</evidence>
<evidence type="ECO:0000259" key="3">
    <source>
        <dbReference type="SMART" id="SM00563"/>
    </source>
</evidence>
<feature type="domain" description="Phospholipid/glycerol acyltransferase" evidence="3">
    <location>
        <begin position="34"/>
        <end position="146"/>
    </location>
</feature>
<comment type="caution">
    <text evidence="4">The sequence shown here is derived from an EMBL/GenBank/DDBJ whole genome shotgun (WGS) entry which is preliminary data.</text>
</comment>
<name>A0A4R7KSD8_9CLOT</name>
<protein>
    <submittedName>
        <fullName evidence="4">1-acyl-sn-glycerol-3-phosphate acyltransferase</fullName>
    </submittedName>
</protein>
<accession>A0A4R7KSD8</accession>
<keyword evidence="5" id="KW-1185">Reference proteome</keyword>
<dbReference type="SMART" id="SM00563">
    <property type="entry name" value="PlsC"/>
    <property type="match status" value="1"/>
</dbReference>
<dbReference type="GO" id="GO:0003841">
    <property type="term" value="F:1-acylglycerol-3-phosphate O-acyltransferase activity"/>
    <property type="evidence" value="ECO:0007669"/>
    <property type="project" value="TreeGrafter"/>
</dbReference>
<dbReference type="Pfam" id="PF01553">
    <property type="entry name" value="Acyltransferase"/>
    <property type="match status" value="1"/>
</dbReference>
<dbReference type="EMBL" id="SOAZ01000005">
    <property type="protein sequence ID" value="TDT61878.1"/>
    <property type="molecule type" value="Genomic_DNA"/>
</dbReference>
<dbReference type="AlphaFoldDB" id="A0A4R7KSD8"/>
<gene>
    <name evidence="4" type="ORF">EDD71_10556</name>
</gene>
<evidence type="ECO:0000256" key="2">
    <source>
        <dbReference type="ARBA" id="ARBA00023315"/>
    </source>
</evidence>
<keyword evidence="1 4" id="KW-0808">Transferase</keyword>
<dbReference type="InterPro" id="IPR002123">
    <property type="entry name" value="Plipid/glycerol_acylTrfase"/>
</dbReference>
<dbReference type="PANTHER" id="PTHR10434">
    <property type="entry name" value="1-ACYL-SN-GLYCEROL-3-PHOSPHATE ACYLTRANSFERASE"/>
    <property type="match status" value="1"/>
</dbReference>
<dbReference type="OrthoDB" id="9803035at2"/>